<feature type="signal peptide" evidence="1">
    <location>
        <begin position="1"/>
        <end position="27"/>
    </location>
</feature>
<dbReference type="EMBL" id="JBHSAP010000009">
    <property type="protein sequence ID" value="MFC4076819.1"/>
    <property type="molecule type" value="Genomic_DNA"/>
</dbReference>
<sequence length="66" mass="7090">MKLKLRMKIAALGIALTLFAVQNHVNAAPSSHGSTDTEASQTVEKKVEPIKHAAKKLARSIFHPTG</sequence>
<evidence type="ECO:0000313" key="2">
    <source>
        <dbReference type="EMBL" id="MFC4076819.1"/>
    </source>
</evidence>
<gene>
    <name evidence="2" type="ORF">ACFOUO_08345</name>
</gene>
<reference evidence="3" key="1">
    <citation type="journal article" date="2019" name="Int. J. Syst. Evol. Microbiol.">
        <title>The Global Catalogue of Microorganisms (GCM) 10K type strain sequencing project: providing services to taxonomists for standard genome sequencing and annotation.</title>
        <authorList>
            <consortium name="The Broad Institute Genomics Platform"/>
            <consortium name="The Broad Institute Genome Sequencing Center for Infectious Disease"/>
            <person name="Wu L."/>
            <person name="Ma J."/>
        </authorList>
    </citation>
    <scope>NUCLEOTIDE SEQUENCE [LARGE SCALE GENOMIC DNA]</scope>
    <source>
        <strain evidence="3">IBRC-M 10813</strain>
    </source>
</reference>
<evidence type="ECO:0000313" key="3">
    <source>
        <dbReference type="Proteomes" id="UP001595843"/>
    </source>
</evidence>
<proteinExistence type="predicted"/>
<protein>
    <submittedName>
        <fullName evidence="2">Uncharacterized protein</fullName>
    </submittedName>
</protein>
<dbReference type="Proteomes" id="UP001595843">
    <property type="component" value="Unassembled WGS sequence"/>
</dbReference>
<organism evidence="2 3">
    <name type="scientific">Salinithrix halophila</name>
    <dbReference type="NCBI Taxonomy" id="1485204"/>
    <lineage>
        <taxon>Bacteria</taxon>
        <taxon>Bacillati</taxon>
        <taxon>Bacillota</taxon>
        <taxon>Bacilli</taxon>
        <taxon>Bacillales</taxon>
        <taxon>Thermoactinomycetaceae</taxon>
        <taxon>Salinithrix</taxon>
    </lineage>
</organism>
<feature type="chain" id="PRO_5046359445" evidence="1">
    <location>
        <begin position="28"/>
        <end position="66"/>
    </location>
</feature>
<keyword evidence="1" id="KW-0732">Signal</keyword>
<keyword evidence="3" id="KW-1185">Reference proteome</keyword>
<name>A0ABV8JDZ8_9BACL</name>
<accession>A0ABV8JDZ8</accession>
<comment type="caution">
    <text evidence="2">The sequence shown here is derived from an EMBL/GenBank/DDBJ whole genome shotgun (WGS) entry which is preliminary data.</text>
</comment>
<evidence type="ECO:0000256" key="1">
    <source>
        <dbReference type="SAM" id="SignalP"/>
    </source>
</evidence>